<evidence type="ECO:0000256" key="1">
    <source>
        <dbReference type="SAM" id="Phobius"/>
    </source>
</evidence>
<dbReference type="Proteomes" id="UP001321760">
    <property type="component" value="Unassembled WGS sequence"/>
</dbReference>
<evidence type="ECO:0000313" key="3">
    <source>
        <dbReference type="Proteomes" id="UP001321760"/>
    </source>
</evidence>
<proteinExistence type="predicted"/>
<comment type="caution">
    <text evidence="2">The sequence shown here is derived from an EMBL/GenBank/DDBJ whole genome shotgun (WGS) entry which is preliminary data.</text>
</comment>
<keyword evidence="1" id="KW-0812">Transmembrane</keyword>
<feature type="transmembrane region" description="Helical" evidence="1">
    <location>
        <begin position="326"/>
        <end position="354"/>
    </location>
</feature>
<organism evidence="2 3">
    <name type="scientific">Podospora aff. communis PSN243</name>
    <dbReference type="NCBI Taxonomy" id="3040156"/>
    <lineage>
        <taxon>Eukaryota</taxon>
        <taxon>Fungi</taxon>
        <taxon>Dikarya</taxon>
        <taxon>Ascomycota</taxon>
        <taxon>Pezizomycotina</taxon>
        <taxon>Sordariomycetes</taxon>
        <taxon>Sordariomycetidae</taxon>
        <taxon>Sordariales</taxon>
        <taxon>Podosporaceae</taxon>
        <taxon>Podospora</taxon>
    </lineage>
</organism>
<keyword evidence="3" id="KW-1185">Reference proteome</keyword>
<evidence type="ECO:0000313" key="2">
    <source>
        <dbReference type="EMBL" id="KAK4445220.1"/>
    </source>
</evidence>
<protein>
    <submittedName>
        <fullName evidence="2">Uncharacterized protein</fullName>
    </submittedName>
</protein>
<dbReference type="EMBL" id="MU865967">
    <property type="protein sequence ID" value="KAK4445220.1"/>
    <property type="molecule type" value="Genomic_DNA"/>
</dbReference>
<reference evidence="2" key="1">
    <citation type="journal article" date="2023" name="Mol. Phylogenet. Evol.">
        <title>Genome-scale phylogeny and comparative genomics of the fungal order Sordariales.</title>
        <authorList>
            <person name="Hensen N."/>
            <person name="Bonometti L."/>
            <person name="Westerberg I."/>
            <person name="Brannstrom I.O."/>
            <person name="Guillou S."/>
            <person name="Cros-Aarteil S."/>
            <person name="Calhoun S."/>
            <person name="Haridas S."/>
            <person name="Kuo A."/>
            <person name="Mondo S."/>
            <person name="Pangilinan J."/>
            <person name="Riley R."/>
            <person name="LaButti K."/>
            <person name="Andreopoulos B."/>
            <person name="Lipzen A."/>
            <person name="Chen C."/>
            <person name="Yan M."/>
            <person name="Daum C."/>
            <person name="Ng V."/>
            <person name="Clum A."/>
            <person name="Steindorff A."/>
            <person name="Ohm R.A."/>
            <person name="Martin F."/>
            <person name="Silar P."/>
            <person name="Natvig D.O."/>
            <person name="Lalanne C."/>
            <person name="Gautier V."/>
            <person name="Ament-Velasquez S.L."/>
            <person name="Kruys A."/>
            <person name="Hutchinson M.I."/>
            <person name="Powell A.J."/>
            <person name="Barry K."/>
            <person name="Miller A.N."/>
            <person name="Grigoriev I.V."/>
            <person name="Debuchy R."/>
            <person name="Gladieux P."/>
            <person name="Hiltunen Thoren M."/>
            <person name="Johannesson H."/>
        </authorList>
    </citation>
    <scope>NUCLEOTIDE SEQUENCE</scope>
    <source>
        <strain evidence="2">PSN243</strain>
    </source>
</reference>
<dbReference type="AlphaFoldDB" id="A0AAV9GCW4"/>
<keyword evidence="1" id="KW-1133">Transmembrane helix</keyword>
<keyword evidence="1" id="KW-0472">Membrane</keyword>
<gene>
    <name evidence="2" type="ORF">QBC34DRAFT_165136</name>
</gene>
<sequence>MTLNNVQHRKQLSQQILGRNGEFSAYFRFYDDLVQRNSDFHVTINSSPPLQSVTDDAVLLAAGVLRSSFSRTLEETAEHCRLVAATDHNIQFHEKALSVALQAMFMIDPAAKENHSAEFTLGGYRPSSWKSDEALGSFIDRLFPLSLGSSQEAARVAVEYRALRARKLQQRLGARFRPTNNFAEHLLFDEKRNYLYVFHHVEFLRAQLGRYQSQADPLAVGLDKSLEQGTLPPQILVETLYTLQAVLFPPIDPGSAQILEELIERRGFDPECAEYEGYKVFRDPPASFQFVYWGDRMAHLHQLMTRRPPRNQLERWFNRHSTEGNALFIALLALFISILVGIVSIALNCVQIWMTWYTWKYTP</sequence>
<accession>A0AAV9GCW4</accession>
<name>A0AAV9GCW4_9PEZI</name>
<reference evidence="2" key="2">
    <citation type="submission" date="2023-05" db="EMBL/GenBank/DDBJ databases">
        <authorList>
            <consortium name="Lawrence Berkeley National Laboratory"/>
            <person name="Steindorff A."/>
            <person name="Hensen N."/>
            <person name="Bonometti L."/>
            <person name="Westerberg I."/>
            <person name="Brannstrom I.O."/>
            <person name="Guillou S."/>
            <person name="Cros-Aarteil S."/>
            <person name="Calhoun S."/>
            <person name="Haridas S."/>
            <person name="Kuo A."/>
            <person name="Mondo S."/>
            <person name="Pangilinan J."/>
            <person name="Riley R."/>
            <person name="Labutti K."/>
            <person name="Andreopoulos B."/>
            <person name="Lipzen A."/>
            <person name="Chen C."/>
            <person name="Yanf M."/>
            <person name="Daum C."/>
            <person name="Ng V."/>
            <person name="Clum A."/>
            <person name="Ohm R."/>
            <person name="Martin F."/>
            <person name="Silar P."/>
            <person name="Natvig D."/>
            <person name="Lalanne C."/>
            <person name="Gautier V."/>
            <person name="Ament-Velasquez S.L."/>
            <person name="Kruys A."/>
            <person name="Hutchinson M.I."/>
            <person name="Powell A.J."/>
            <person name="Barry K."/>
            <person name="Miller A.N."/>
            <person name="Grigoriev I.V."/>
            <person name="Debuchy R."/>
            <person name="Gladieux P."/>
            <person name="Thoren M.H."/>
            <person name="Johannesson H."/>
        </authorList>
    </citation>
    <scope>NUCLEOTIDE SEQUENCE</scope>
    <source>
        <strain evidence="2">PSN243</strain>
    </source>
</reference>